<dbReference type="InterPro" id="IPR050661">
    <property type="entry name" value="BglG_antiterminators"/>
</dbReference>
<dbReference type="GO" id="GO:0003700">
    <property type="term" value="F:DNA-binding transcription factor activity"/>
    <property type="evidence" value="ECO:0007669"/>
    <property type="project" value="InterPro"/>
</dbReference>
<dbReference type="InterPro" id="IPR001034">
    <property type="entry name" value="DeoR_HTH"/>
</dbReference>
<feature type="domain" description="PRD" evidence="10">
    <location>
        <begin position="290"/>
        <end position="397"/>
    </location>
</feature>
<dbReference type="Gene3D" id="3.40.930.10">
    <property type="entry name" value="Mannitol-specific EII, Chain A"/>
    <property type="match status" value="1"/>
</dbReference>
<dbReference type="GO" id="GO:0003677">
    <property type="term" value="F:DNA binding"/>
    <property type="evidence" value="ECO:0007669"/>
    <property type="project" value="UniProtKB-KW"/>
</dbReference>
<evidence type="ECO:0000259" key="10">
    <source>
        <dbReference type="PROSITE" id="PS51372"/>
    </source>
</evidence>
<dbReference type="Gene3D" id="3.40.50.2300">
    <property type="match status" value="1"/>
</dbReference>
<dbReference type="SUPFAM" id="SSF55804">
    <property type="entry name" value="Phoshotransferase/anion transport protein"/>
    <property type="match status" value="1"/>
</dbReference>
<dbReference type="InterPro" id="IPR011608">
    <property type="entry name" value="PRD"/>
</dbReference>
<proteinExistence type="predicted"/>
<evidence type="ECO:0000256" key="1">
    <source>
        <dbReference type="ARBA" id="ARBA00022679"/>
    </source>
</evidence>
<dbReference type="GO" id="GO:0009401">
    <property type="term" value="P:phosphoenolpyruvate-dependent sugar phosphotransferase system"/>
    <property type="evidence" value="ECO:0007669"/>
    <property type="project" value="InterPro"/>
</dbReference>
<dbReference type="Gene3D" id="1.10.1790.10">
    <property type="entry name" value="PRD domain"/>
    <property type="match status" value="1"/>
</dbReference>
<evidence type="ECO:0000256" key="2">
    <source>
        <dbReference type="ARBA" id="ARBA00022737"/>
    </source>
</evidence>
<gene>
    <name evidence="11" type="ORF">DW944_04470</name>
</gene>
<dbReference type="CDD" id="cd05568">
    <property type="entry name" value="PTS_IIB_bgl_like"/>
    <property type="match status" value="1"/>
</dbReference>
<name>A0A413RAR0_9FIRM</name>
<dbReference type="InterPro" id="IPR018356">
    <property type="entry name" value="Tscrpt_reg_HTH_DeoR_CS"/>
</dbReference>
<dbReference type="Pfam" id="PF08220">
    <property type="entry name" value="HTH_DeoR"/>
    <property type="match status" value="1"/>
</dbReference>
<dbReference type="Pfam" id="PF00359">
    <property type="entry name" value="PTS_EIIA_2"/>
    <property type="match status" value="1"/>
</dbReference>
<evidence type="ECO:0000256" key="3">
    <source>
        <dbReference type="ARBA" id="ARBA00023015"/>
    </source>
</evidence>
<feature type="domain" description="PTS EIIB type-2" evidence="9">
    <location>
        <begin position="402"/>
        <end position="495"/>
    </location>
</feature>
<sequence length="642" mass="74963">MFQYSRLDVMFNRIRINEYTSVNDLESLLGITDRTIRNDIQEINNDLEKNGAIIKLKRNHGYYISILDEDKYNKFIKEMDTKEDNASLLDSSEDRIKSILYSLLSTNEYVTMDDLAESVFISKNTLNKYIKTIKEIIGKYDLEYITKHNAGIKIIGSEDSKRKCIFDNVLYTDFDHYITGFTKEERTIFKDIDLDLLKDITIKQLDEHFVKTSDFNLKNIIIHLALMTTRVLGNNYISIQNINTDASIMGLVNGLCRELEEHYDIAISKGEKNYIYLQIVANTHLEITDIDDDHLRTSILKVLDVIYQDYNFDLRNDEILIADLFRHLKSIFTSKLYDLNSTNPLLETIKTNYPLEYEITLTAISKVFICEPYVLKEEDVGYVSIYIGAAIERCYYKSPKKKNVILVCGSGHATTRMLEARLNVVFPDKINIVKCVSYNEYSNYTKENVKDIDFVITTVVLKSNLLPSIMVDFALNNKDVESINRYLSKLLRKRLQMFDQFFDKDLFFRFNEQLDKETVIKMMCNKLQEKNFVNEDFLQSVLKRETIGKTNMNDVFALPHPMEMCANDTKVAVALLKNPVKWNDSNKIQIVFMLVLKHGEQKDFEHLYDIFIEIINTPKLQQNILKAKTYEEFLDVLYDGIK</sequence>
<comment type="caution">
    <text evidence="11">The sequence shown here is derived from an EMBL/GenBank/DDBJ whole genome shotgun (WGS) entry which is preliminary data.</text>
</comment>
<dbReference type="CDD" id="cd00211">
    <property type="entry name" value="PTS_IIA_fru"/>
    <property type="match status" value="1"/>
</dbReference>
<dbReference type="InterPro" id="IPR036095">
    <property type="entry name" value="PTS_EIIB-like_sf"/>
</dbReference>
<organism evidence="11 12">
    <name type="scientific">Eubacterium ventriosum</name>
    <dbReference type="NCBI Taxonomy" id="39496"/>
    <lineage>
        <taxon>Bacteria</taxon>
        <taxon>Bacillati</taxon>
        <taxon>Bacillota</taxon>
        <taxon>Clostridia</taxon>
        <taxon>Eubacteriales</taxon>
        <taxon>Eubacteriaceae</taxon>
        <taxon>Eubacterium</taxon>
    </lineage>
</organism>
<dbReference type="Pfam" id="PF00874">
    <property type="entry name" value="PRD"/>
    <property type="match status" value="2"/>
</dbReference>
<evidence type="ECO:0000259" key="7">
    <source>
        <dbReference type="PROSITE" id="PS51000"/>
    </source>
</evidence>
<accession>A0A413RAR0</accession>
<dbReference type="PROSITE" id="PS51099">
    <property type="entry name" value="PTS_EIIB_TYPE_2"/>
    <property type="match status" value="1"/>
</dbReference>
<dbReference type="SUPFAM" id="SSF63520">
    <property type="entry name" value="PTS-regulatory domain, PRD"/>
    <property type="match status" value="2"/>
</dbReference>
<evidence type="ECO:0000256" key="4">
    <source>
        <dbReference type="ARBA" id="ARBA00023125"/>
    </source>
</evidence>
<dbReference type="Pfam" id="PF05043">
    <property type="entry name" value="Mga"/>
    <property type="match status" value="1"/>
</dbReference>
<dbReference type="Proteomes" id="UP000284779">
    <property type="component" value="Unassembled WGS sequence"/>
</dbReference>
<evidence type="ECO:0000256" key="5">
    <source>
        <dbReference type="ARBA" id="ARBA00023159"/>
    </source>
</evidence>
<dbReference type="GO" id="GO:0008982">
    <property type="term" value="F:protein-N(PI)-phosphohistidine-sugar phosphotransferase activity"/>
    <property type="evidence" value="ECO:0007669"/>
    <property type="project" value="InterPro"/>
</dbReference>
<dbReference type="Gene3D" id="1.10.10.10">
    <property type="entry name" value="Winged helix-like DNA-binding domain superfamily/Winged helix DNA-binding domain"/>
    <property type="match status" value="2"/>
</dbReference>
<dbReference type="PROSITE" id="PS51372">
    <property type="entry name" value="PRD_2"/>
    <property type="match status" value="1"/>
</dbReference>
<protein>
    <submittedName>
        <fullName evidence="11">Transcription antiterminator</fullName>
    </submittedName>
</protein>
<dbReference type="PROSITE" id="PS00894">
    <property type="entry name" value="HTH_DEOR_1"/>
    <property type="match status" value="1"/>
</dbReference>
<keyword evidence="2" id="KW-0677">Repeat</keyword>
<evidence type="ECO:0000259" key="9">
    <source>
        <dbReference type="PROSITE" id="PS51099"/>
    </source>
</evidence>
<dbReference type="PROSITE" id="PS51000">
    <property type="entry name" value="HTH_DEOR_2"/>
    <property type="match status" value="1"/>
</dbReference>
<dbReference type="InterPro" id="IPR007737">
    <property type="entry name" value="Mga_HTH"/>
</dbReference>
<keyword evidence="1" id="KW-0808">Transferase</keyword>
<dbReference type="AlphaFoldDB" id="A0A413RAR0"/>
<evidence type="ECO:0000259" key="8">
    <source>
        <dbReference type="PROSITE" id="PS51094"/>
    </source>
</evidence>
<keyword evidence="6" id="KW-0804">Transcription</keyword>
<feature type="domain" description="HTH deoR-type" evidence="7">
    <location>
        <begin position="3"/>
        <end position="65"/>
    </location>
</feature>
<feature type="domain" description="PTS EIIA type-2" evidence="8">
    <location>
        <begin position="500"/>
        <end position="640"/>
    </location>
</feature>
<dbReference type="InterPro" id="IPR036634">
    <property type="entry name" value="PRD_sf"/>
</dbReference>
<evidence type="ECO:0000313" key="12">
    <source>
        <dbReference type="Proteomes" id="UP000284779"/>
    </source>
</evidence>
<dbReference type="PROSITE" id="PS51094">
    <property type="entry name" value="PTS_EIIA_TYPE_2"/>
    <property type="match status" value="1"/>
</dbReference>
<keyword evidence="12" id="KW-1185">Reference proteome</keyword>
<dbReference type="InterPro" id="IPR002178">
    <property type="entry name" value="PTS_EIIA_type-2_dom"/>
</dbReference>
<reference evidence="11 12" key="1">
    <citation type="submission" date="2018-08" db="EMBL/GenBank/DDBJ databases">
        <title>A genome reference for cultivated species of the human gut microbiota.</title>
        <authorList>
            <person name="Zou Y."/>
            <person name="Xue W."/>
            <person name="Luo G."/>
        </authorList>
    </citation>
    <scope>NUCLEOTIDE SEQUENCE [LARGE SCALE GENOMIC DNA]</scope>
    <source>
        <strain evidence="11 12">AM44-11BH</strain>
    </source>
</reference>
<dbReference type="RefSeq" id="WP_117969960.1">
    <property type="nucleotide sequence ID" value="NZ_CAUBDO010000002.1"/>
</dbReference>
<dbReference type="EMBL" id="QSFD01000003">
    <property type="protein sequence ID" value="RHA19599.1"/>
    <property type="molecule type" value="Genomic_DNA"/>
</dbReference>
<keyword evidence="5" id="KW-0010">Activator</keyword>
<evidence type="ECO:0000313" key="11">
    <source>
        <dbReference type="EMBL" id="RHA19599.1"/>
    </source>
</evidence>
<evidence type="ECO:0000256" key="6">
    <source>
        <dbReference type="ARBA" id="ARBA00023163"/>
    </source>
</evidence>
<dbReference type="InterPro" id="IPR036388">
    <property type="entry name" value="WH-like_DNA-bd_sf"/>
</dbReference>
<dbReference type="SMART" id="SM00420">
    <property type="entry name" value="HTH_DEOR"/>
    <property type="match status" value="1"/>
</dbReference>
<dbReference type="SUPFAM" id="SSF52794">
    <property type="entry name" value="PTS system IIB component-like"/>
    <property type="match status" value="1"/>
</dbReference>
<dbReference type="PANTHER" id="PTHR30185:SF13">
    <property type="entry name" value="LICABCH OPERON REGULATOR-RELATED"/>
    <property type="match status" value="1"/>
</dbReference>
<keyword evidence="4" id="KW-0238">DNA-binding</keyword>
<dbReference type="InterPro" id="IPR013011">
    <property type="entry name" value="PTS_EIIB_2"/>
</dbReference>
<dbReference type="InterPro" id="IPR016152">
    <property type="entry name" value="PTrfase/Anion_transptr"/>
</dbReference>
<keyword evidence="3" id="KW-0805">Transcription regulation</keyword>
<dbReference type="PANTHER" id="PTHR30185">
    <property type="entry name" value="CRYPTIC BETA-GLUCOSIDE BGL OPERON ANTITERMINATOR"/>
    <property type="match status" value="1"/>
</dbReference>